<dbReference type="AlphaFoldDB" id="A0A550BYX9"/>
<accession>A0A550BYX9</accession>
<dbReference type="OrthoDB" id="3184970at2759"/>
<dbReference type="Proteomes" id="UP000320762">
    <property type="component" value="Unassembled WGS sequence"/>
</dbReference>
<protein>
    <recommendedName>
        <fullName evidence="3">BTB domain-containing protein</fullName>
    </recommendedName>
</protein>
<proteinExistence type="predicted"/>
<evidence type="ECO:0000313" key="2">
    <source>
        <dbReference type="Proteomes" id="UP000320762"/>
    </source>
</evidence>
<keyword evidence="2" id="KW-1185">Reference proteome</keyword>
<dbReference type="EMBL" id="VDMD01000043">
    <property type="protein sequence ID" value="TRM57747.1"/>
    <property type="molecule type" value="Genomic_DNA"/>
</dbReference>
<reference evidence="1 2" key="1">
    <citation type="journal article" date="2019" name="New Phytol.">
        <title>Comparative genomics reveals unique wood-decay strategies and fruiting body development in the Schizophyllaceae.</title>
        <authorList>
            <person name="Almasi E."/>
            <person name="Sahu N."/>
            <person name="Krizsan K."/>
            <person name="Balint B."/>
            <person name="Kovacs G.M."/>
            <person name="Kiss B."/>
            <person name="Cseklye J."/>
            <person name="Drula E."/>
            <person name="Henrissat B."/>
            <person name="Nagy I."/>
            <person name="Chovatia M."/>
            <person name="Adam C."/>
            <person name="LaButti K."/>
            <person name="Lipzen A."/>
            <person name="Riley R."/>
            <person name="Grigoriev I.V."/>
            <person name="Nagy L.G."/>
        </authorList>
    </citation>
    <scope>NUCLEOTIDE SEQUENCE [LARGE SCALE GENOMIC DNA]</scope>
    <source>
        <strain evidence="1 2">NL-1724</strain>
    </source>
</reference>
<dbReference type="STRING" id="97359.A0A550BYX9"/>
<organism evidence="1 2">
    <name type="scientific">Schizophyllum amplum</name>
    <dbReference type="NCBI Taxonomy" id="97359"/>
    <lineage>
        <taxon>Eukaryota</taxon>
        <taxon>Fungi</taxon>
        <taxon>Dikarya</taxon>
        <taxon>Basidiomycota</taxon>
        <taxon>Agaricomycotina</taxon>
        <taxon>Agaricomycetes</taxon>
        <taxon>Agaricomycetidae</taxon>
        <taxon>Agaricales</taxon>
        <taxon>Schizophyllaceae</taxon>
        <taxon>Schizophyllum</taxon>
    </lineage>
</organism>
<gene>
    <name evidence="1" type="ORF">BD626DRAFT_513926</name>
</gene>
<comment type="caution">
    <text evidence="1">The sequence shown here is derived from an EMBL/GenBank/DDBJ whole genome shotgun (WGS) entry which is preliminary data.</text>
</comment>
<sequence>MPLPALTFGPNATPRVSERFSTSTATTIPFVSYDNVTFHIERAKLERAADFVPPSTVTSSPTDPVPLSEYSDTLDLLFRFVDGEVHVHLDAVDFSRAAQLAEAAEKYMVYSAMTVSHLYMKGQAKEHAIRVFEYAAKHNHRDILDVAAPYTIGTDLHIIQSRVPASFILPWVTFNDAYQQIAQHCTDFLNYKRTATRRDHEEPDEDREEYVVQPCGLEADEEETWSWLSREVTHALLTSGGRALLDLDRVFTPEMLYSVEYCKYCDKTLRGWKAKLARQVEDVKAFTTFL</sequence>
<evidence type="ECO:0008006" key="3">
    <source>
        <dbReference type="Google" id="ProtNLM"/>
    </source>
</evidence>
<name>A0A550BYX9_9AGAR</name>
<evidence type="ECO:0000313" key="1">
    <source>
        <dbReference type="EMBL" id="TRM57747.1"/>
    </source>
</evidence>